<dbReference type="Pfam" id="PF22691">
    <property type="entry name" value="Thiolase_C_1"/>
    <property type="match status" value="1"/>
</dbReference>
<reference evidence="3" key="1">
    <citation type="submission" date="2021-04" db="EMBL/GenBank/DDBJ databases">
        <title>Devosia litorisediminis sp. nov., isolated from a sand dune.</title>
        <authorList>
            <person name="Park S."/>
            <person name="Yoon J.-H."/>
        </authorList>
    </citation>
    <scope>NUCLEOTIDE SEQUENCE</scope>
    <source>
        <strain evidence="3">BSSL-BM10</strain>
    </source>
</reference>
<proteinExistence type="predicted"/>
<gene>
    <name evidence="3" type="ORF">KD146_14025</name>
</gene>
<dbReference type="PIRSF" id="PIRSF000429">
    <property type="entry name" value="Ac-CoA_Ac_transf"/>
    <property type="match status" value="1"/>
</dbReference>
<accession>A0A942E843</accession>
<dbReference type="InterPro" id="IPR055140">
    <property type="entry name" value="Thiolase_C_2"/>
</dbReference>
<organism evidence="3 4">
    <name type="scientific">Devosia litorisediminis</name>
    <dbReference type="NCBI Taxonomy" id="2829817"/>
    <lineage>
        <taxon>Bacteria</taxon>
        <taxon>Pseudomonadati</taxon>
        <taxon>Pseudomonadota</taxon>
        <taxon>Alphaproteobacteria</taxon>
        <taxon>Hyphomicrobiales</taxon>
        <taxon>Devosiaceae</taxon>
        <taxon>Devosia</taxon>
    </lineage>
</organism>
<dbReference type="RefSeq" id="WP_212659447.1">
    <property type="nucleotide sequence ID" value="NZ_JAGXTP010000002.1"/>
</dbReference>
<feature type="domain" description="Thiolase N-terminal" evidence="1">
    <location>
        <begin position="4"/>
        <end position="184"/>
    </location>
</feature>
<evidence type="ECO:0000259" key="1">
    <source>
        <dbReference type="Pfam" id="PF00108"/>
    </source>
</evidence>
<dbReference type="SUPFAM" id="SSF53901">
    <property type="entry name" value="Thiolase-like"/>
    <property type="match status" value="2"/>
</dbReference>
<dbReference type="Pfam" id="PF00108">
    <property type="entry name" value="Thiolase_N"/>
    <property type="match status" value="1"/>
</dbReference>
<dbReference type="Proteomes" id="UP000678281">
    <property type="component" value="Unassembled WGS sequence"/>
</dbReference>
<evidence type="ECO:0000313" key="4">
    <source>
        <dbReference type="Proteomes" id="UP000678281"/>
    </source>
</evidence>
<sequence>MDPVIIAGGAMTPFNRRKDGSSWRDWARQAFEAALADANLERSDIDALVVASESDFFTLQLNPASVLADDLALFGKPVMRVEGGGASGHLAVQAAVMQVLSGQAARVAVLGVEALAAHLPGTTVSALYGLSFDAWTDGMTGVDSTALYALSALAFQERTGASESDFAAVAVRNRDHARDNKFAHLPLEISVQDVLSSPMISTPYHRLDCSPLSDGAACLIVGRGAGLPHAGRDRARLVGMGAANDRVRLGERTDPGYFGAKQIAAARAIGSAGGALSDIDIAEVYDSYSGAQLQAIEALGLSDQLLADERAGRFGAQGSLPVNLSGGLLGQGAPVGATGVAQVLTIARQLEGRYWGRRPDRTPRRGLVDTHGGIATLCAVSIVEAP</sequence>
<dbReference type="CDD" id="cd00829">
    <property type="entry name" value="SCP-x_thiolase"/>
    <property type="match status" value="1"/>
</dbReference>
<evidence type="ECO:0000259" key="2">
    <source>
        <dbReference type="Pfam" id="PF22691"/>
    </source>
</evidence>
<keyword evidence="4" id="KW-1185">Reference proteome</keyword>
<name>A0A942E843_9HYPH</name>
<dbReference type="AlphaFoldDB" id="A0A942E843"/>
<dbReference type="EMBL" id="JAGXTP010000002">
    <property type="protein sequence ID" value="MBS3849815.1"/>
    <property type="molecule type" value="Genomic_DNA"/>
</dbReference>
<dbReference type="InterPro" id="IPR002155">
    <property type="entry name" value="Thiolase"/>
</dbReference>
<dbReference type="PANTHER" id="PTHR42870">
    <property type="entry name" value="ACETYL-COA C-ACETYLTRANSFERASE"/>
    <property type="match status" value="1"/>
</dbReference>
<dbReference type="InterPro" id="IPR020616">
    <property type="entry name" value="Thiolase_N"/>
</dbReference>
<dbReference type="GO" id="GO:0003988">
    <property type="term" value="F:acetyl-CoA C-acyltransferase activity"/>
    <property type="evidence" value="ECO:0007669"/>
    <property type="project" value="UniProtKB-ARBA"/>
</dbReference>
<comment type="caution">
    <text evidence="3">The sequence shown here is derived from an EMBL/GenBank/DDBJ whole genome shotgun (WGS) entry which is preliminary data.</text>
</comment>
<evidence type="ECO:0000313" key="3">
    <source>
        <dbReference type="EMBL" id="MBS3849815.1"/>
    </source>
</evidence>
<feature type="domain" description="Thiolase C-terminal" evidence="2">
    <location>
        <begin position="241"/>
        <end position="383"/>
    </location>
</feature>
<dbReference type="Gene3D" id="3.40.47.10">
    <property type="match status" value="1"/>
</dbReference>
<dbReference type="InterPro" id="IPR016039">
    <property type="entry name" value="Thiolase-like"/>
</dbReference>
<protein>
    <submittedName>
        <fullName evidence="3">Thiolase family protein</fullName>
    </submittedName>
</protein>
<dbReference type="PANTHER" id="PTHR42870:SF1">
    <property type="entry name" value="NON-SPECIFIC LIPID-TRANSFER PROTEIN-LIKE 2"/>
    <property type="match status" value="1"/>
</dbReference>